<accession>A0A9P8TDM3</accession>
<keyword evidence="3" id="KW-0227">DNA damage</keyword>
<keyword evidence="6" id="KW-0539">Nucleus</keyword>
<dbReference type="GO" id="GO:0006302">
    <property type="term" value="P:double-strand break repair"/>
    <property type="evidence" value="ECO:0007669"/>
    <property type="project" value="UniProtKB-ARBA"/>
</dbReference>
<dbReference type="Gene3D" id="3.40.50.10130">
    <property type="match status" value="1"/>
</dbReference>
<keyword evidence="10" id="KW-1185">Reference proteome</keyword>
<evidence type="ECO:0000256" key="7">
    <source>
        <dbReference type="SAM" id="MobiDB-lite"/>
    </source>
</evidence>
<dbReference type="CDD" id="cd22325">
    <property type="entry name" value="ERCC1_C-like"/>
    <property type="match status" value="1"/>
</dbReference>
<dbReference type="GO" id="GO:0003684">
    <property type="term" value="F:damaged DNA binding"/>
    <property type="evidence" value="ECO:0007669"/>
    <property type="project" value="InterPro"/>
</dbReference>
<dbReference type="NCBIfam" id="TIGR00597">
    <property type="entry name" value="rad10"/>
    <property type="match status" value="1"/>
</dbReference>
<feature type="compositionally biased region" description="Basic residues" evidence="7">
    <location>
        <begin position="49"/>
        <end position="59"/>
    </location>
</feature>
<dbReference type="GO" id="GO:0070914">
    <property type="term" value="P:UV-damage excision repair"/>
    <property type="evidence" value="ECO:0007669"/>
    <property type="project" value="TreeGrafter"/>
</dbReference>
<comment type="similarity">
    <text evidence="2">Belongs to the ERCC1/RAD10/SWI10 family.</text>
</comment>
<evidence type="ECO:0000256" key="3">
    <source>
        <dbReference type="ARBA" id="ARBA00022763"/>
    </source>
</evidence>
<evidence type="ECO:0000256" key="6">
    <source>
        <dbReference type="ARBA" id="ARBA00023242"/>
    </source>
</evidence>
<dbReference type="Proteomes" id="UP000769528">
    <property type="component" value="Unassembled WGS sequence"/>
</dbReference>
<evidence type="ECO:0000259" key="8">
    <source>
        <dbReference type="Pfam" id="PF03834"/>
    </source>
</evidence>
<feature type="domain" description="ERCC1-like central" evidence="8">
    <location>
        <begin position="94"/>
        <end position="204"/>
    </location>
</feature>
<dbReference type="Pfam" id="PF03834">
    <property type="entry name" value="Rad10"/>
    <property type="match status" value="1"/>
</dbReference>
<evidence type="ECO:0000256" key="5">
    <source>
        <dbReference type="ARBA" id="ARBA00023204"/>
    </source>
</evidence>
<feature type="region of interest" description="Disordered" evidence="7">
    <location>
        <begin position="1"/>
        <end position="96"/>
    </location>
</feature>
<dbReference type="AlphaFoldDB" id="A0A9P8TDM3"/>
<dbReference type="GO" id="GO:0070522">
    <property type="term" value="C:ERCC4-ERCC1 complex"/>
    <property type="evidence" value="ECO:0007669"/>
    <property type="project" value="TreeGrafter"/>
</dbReference>
<evidence type="ECO:0000313" key="9">
    <source>
        <dbReference type="EMBL" id="KAH3674645.1"/>
    </source>
</evidence>
<evidence type="ECO:0000256" key="4">
    <source>
        <dbReference type="ARBA" id="ARBA00023125"/>
    </source>
</evidence>
<dbReference type="PANTHER" id="PTHR12749:SF0">
    <property type="entry name" value="DNA EXCISION REPAIR PROTEIN ERCC-1"/>
    <property type="match status" value="1"/>
</dbReference>
<evidence type="ECO:0000313" key="10">
    <source>
        <dbReference type="Proteomes" id="UP000769528"/>
    </source>
</evidence>
<dbReference type="GO" id="GO:0003697">
    <property type="term" value="F:single-stranded DNA binding"/>
    <property type="evidence" value="ECO:0007669"/>
    <property type="project" value="TreeGrafter"/>
</dbReference>
<dbReference type="GO" id="GO:0000110">
    <property type="term" value="C:nucleotide-excision repair factor 1 complex"/>
    <property type="evidence" value="ECO:0007669"/>
    <property type="project" value="TreeGrafter"/>
</dbReference>
<dbReference type="InterPro" id="IPR004579">
    <property type="entry name" value="ERCC1/RAD10/SWI10"/>
</dbReference>
<evidence type="ECO:0000256" key="2">
    <source>
        <dbReference type="ARBA" id="ARBA00008283"/>
    </source>
</evidence>
<reference evidence="9" key="1">
    <citation type="journal article" date="2021" name="Open Biol.">
        <title>Shared evolutionary footprints suggest mitochondrial oxidative damage underlies multiple complex I losses in fungi.</title>
        <authorList>
            <person name="Schikora-Tamarit M.A."/>
            <person name="Marcet-Houben M."/>
            <person name="Nosek J."/>
            <person name="Gabaldon T."/>
        </authorList>
    </citation>
    <scope>NUCLEOTIDE SEQUENCE</scope>
    <source>
        <strain evidence="9">CBS6341</strain>
    </source>
</reference>
<dbReference type="SUPFAM" id="SSF52980">
    <property type="entry name" value="Restriction endonuclease-like"/>
    <property type="match status" value="1"/>
</dbReference>
<dbReference type="GO" id="GO:0006312">
    <property type="term" value="P:mitotic recombination"/>
    <property type="evidence" value="ECO:0007669"/>
    <property type="project" value="TreeGrafter"/>
</dbReference>
<dbReference type="OrthoDB" id="10262814at2759"/>
<reference evidence="9" key="2">
    <citation type="submission" date="2021-01" db="EMBL/GenBank/DDBJ databases">
        <authorList>
            <person name="Schikora-Tamarit M.A."/>
        </authorList>
    </citation>
    <scope>NUCLEOTIDE SEQUENCE</scope>
    <source>
        <strain evidence="9">CBS6341</strain>
    </source>
</reference>
<feature type="compositionally biased region" description="Polar residues" evidence="7">
    <location>
        <begin position="67"/>
        <end position="96"/>
    </location>
</feature>
<evidence type="ECO:0000256" key="1">
    <source>
        <dbReference type="ARBA" id="ARBA00004123"/>
    </source>
</evidence>
<comment type="caution">
    <text evidence="9">The sequence shown here is derived from an EMBL/GenBank/DDBJ whole genome shotgun (WGS) entry which is preliminary data.</text>
</comment>
<dbReference type="PANTHER" id="PTHR12749">
    <property type="entry name" value="EXCISION REPAIR CROSS-COMPLEMENTING 1 ERCC1"/>
    <property type="match status" value="1"/>
</dbReference>
<gene>
    <name evidence="9" type="ORF">WICMUC_003191</name>
</gene>
<dbReference type="InterPro" id="IPR011335">
    <property type="entry name" value="Restrct_endonuc-II-like"/>
</dbReference>
<dbReference type="InterPro" id="IPR047260">
    <property type="entry name" value="ERCC1-like_central_dom"/>
</dbReference>
<keyword evidence="5" id="KW-0234">DNA repair</keyword>
<organism evidence="9 10">
    <name type="scientific">Wickerhamomyces mucosus</name>
    <dbReference type="NCBI Taxonomy" id="1378264"/>
    <lineage>
        <taxon>Eukaryota</taxon>
        <taxon>Fungi</taxon>
        <taxon>Dikarya</taxon>
        <taxon>Ascomycota</taxon>
        <taxon>Saccharomycotina</taxon>
        <taxon>Saccharomycetes</taxon>
        <taxon>Phaffomycetales</taxon>
        <taxon>Wickerhamomycetaceae</taxon>
        <taxon>Wickerhamomyces</taxon>
    </lineage>
</organism>
<comment type="subcellular location">
    <subcellularLocation>
        <location evidence="1">Nucleus</location>
    </subcellularLocation>
</comment>
<sequence>MSGDGEDNTTDTTSFASILANVKRLRNEQGSEDSPQLQPSLTSEPTPIHHQRTIPHRPPQRPPINPSIGQKRTSAFNQDRSNYRSASPSNLSGIKVNKNQQGNPILEFVKNVNWEYVERRNSYDYLVNGRQIMYLSLKYHKLHPEHINLKMKGLMKKNAILLCQVDVTNNDTILREINKVCLYNEITLLLSFTHEQSGKYLTFLAQGSRKGS</sequence>
<protein>
    <recommendedName>
        <fullName evidence="8">ERCC1-like central domain-containing protein</fullName>
    </recommendedName>
</protein>
<name>A0A9P8TDM3_9ASCO</name>
<keyword evidence="4" id="KW-0238">DNA-binding</keyword>
<feature type="compositionally biased region" description="Polar residues" evidence="7">
    <location>
        <begin position="32"/>
        <end position="45"/>
    </location>
</feature>
<proteinExistence type="inferred from homology"/>
<dbReference type="EMBL" id="JAEUBF010000845">
    <property type="protein sequence ID" value="KAH3674645.1"/>
    <property type="molecule type" value="Genomic_DNA"/>
</dbReference>